<sequence>MPEQPFATALDPRFEGALRECLIGLVGPDGVLQHDTDLAALGIDSLTVVRLMVTIEDTFEVTIPDDLIGFEIFSSPGVLWDVVSGLLEESDAG</sequence>
<dbReference type="Gene3D" id="1.10.1200.10">
    <property type="entry name" value="ACP-like"/>
    <property type="match status" value="1"/>
</dbReference>
<dbReference type="RefSeq" id="WP_227576864.1">
    <property type="nucleotide sequence ID" value="NZ_CP101987.1"/>
</dbReference>
<dbReference type="Pfam" id="PF00550">
    <property type="entry name" value="PP-binding"/>
    <property type="match status" value="1"/>
</dbReference>
<evidence type="ECO:0000259" key="1">
    <source>
        <dbReference type="PROSITE" id="PS50075"/>
    </source>
</evidence>
<dbReference type="Proteomes" id="UP001316384">
    <property type="component" value="Chromosome"/>
</dbReference>
<feature type="domain" description="Carrier" evidence="1">
    <location>
        <begin position="9"/>
        <end position="87"/>
    </location>
</feature>
<evidence type="ECO:0000313" key="2">
    <source>
        <dbReference type="EMBL" id="UUI71829.1"/>
    </source>
</evidence>
<dbReference type="PROSITE" id="PS50075">
    <property type="entry name" value="CARRIER"/>
    <property type="match status" value="1"/>
</dbReference>
<dbReference type="SUPFAM" id="SSF47336">
    <property type="entry name" value="ACP-like"/>
    <property type="match status" value="1"/>
</dbReference>
<protein>
    <submittedName>
        <fullName evidence="2">Phosphopantetheine-binding protein</fullName>
    </submittedName>
</protein>
<dbReference type="EMBL" id="CP101987">
    <property type="protein sequence ID" value="UUI71829.1"/>
    <property type="molecule type" value="Genomic_DNA"/>
</dbReference>
<proteinExistence type="predicted"/>
<dbReference type="InterPro" id="IPR036736">
    <property type="entry name" value="ACP-like_sf"/>
</dbReference>
<keyword evidence="3" id="KW-1185">Reference proteome</keyword>
<gene>
    <name evidence="2" type="ORF">NP048_18915</name>
</gene>
<accession>A0ABY5KPY8</accession>
<organism evidence="2 3">
    <name type="scientific">Cellulomonas xiejunii</name>
    <dbReference type="NCBI Taxonomy" id="2968083"/>
    <lineage>
        <taxon>Bacteria</taxon>
        <taxon>Bacillati</taxon>
        <taxon>Actinomycetota</taxon>
        <taxon>Actinomycetes</taxon>
        <taxon>Micrococcales</taxon>
        <taxon>Cellulomonadaceae</taxon>
        <taxon>Cellulomonas</taxon>
    </lineage>
</organism>
<dbReference type="InterPro" id="IPR009081">
    <property type="entry name" value="PP-bd_ACP"/>
</dbReference>
<evidence type="ECO:0000313" key="3">
    <source>
        <dbReference type="Proteomes" id="UP001316384"/>
    </source>
</evidence>
<name>A0ABY5KPY8_9CELL</name>
<reference evidence="2 3" key="1">
    <citation type="submission" date="2022-07" db="EMBL/GenBank/DDBJ databases">
        <title>Novel species in genus cellulomonas.</title>
        <authorList>
            <person name="Ye L."/>
        </authorList>
    </citation>
    <scope>NUCLEOTIDE SEQUENCE [LARGE SCALE GENOMIC DNA]</scope>
    <source>
        <strain evidence="3">zg-B89</strain>
    </source>
</reference>